<accession>A0A238U7X5</accession>
<dbReference type="InterPro" id="IPR001789">
    <property type="entry name" value="Sig_transdc_resp-reg_receiver"/>
</dbReference>
<evidence type="ECO:0000313" key="11">
    <source>
        <dbReference type="Proteomes" id="UP000215214"/>
    </source>
</evidence>
<evidence type="ECO:0000256" key="5">
    <source>
        <dbReference type="ARBA" id="ARBA00023163"/>
    </source>
</evidence>
<dbReference type="GO" id="GO:0005829">
    <property type="term" value="C:cytosol"/>
    <property type="evidence" value="ECO:0007669"/>
    <property type="project" value="TreeGrafter"/>
</dbReference>
<keyword evidence="4" id="KW-0238">DNA-binding</keyword>
<dbReference type="SMART" id="SM00100">
    <property type="entry name" value="cNMP"/>
    <property type="match status" value="1"/>
</dbReference>
<feature type="modified residue" description="4-aspartylphosphate" evidence="6">
    <location>
        <position position="53"/>
    </location>
</feature>
<evidence type="ECO:0000259" key="9">
    <source>
        <dbReference type="PROSITE" id="PS51063"/>
    </source>
</evidence>
<evidence type="ECO:0000259" key="7">
    <source>
        <dbReference type="PROSITE" id="PS50042"/>
    </source>
</evidence>
<evidence type="ECO:0000256" key="3">
    <source>
        <dbReference type="ARBA" id="ARBA00023015"/>
    </source>
</evidence>
<evidence type="ECO:0000256" key="1">
    <source>
        <dbReference type="ARBA" id="ARBA00022553"/>
    </source>
</evidence>
<dbReference type="PANTHER" id="PTHR48111">
    <property type="entry name" value="REGULATOR OF RPOS"/>
    <property type="match status" value="1"/>
</dbReference>
<dbReference type="GO" id="GO:0006355">
    <property type="term" value="P:regulation of DNA-templated transcription"/>
    <property type="evidence" value="ECO:0007669"/>
    <property type="project" value="InterPro"/>
</dbReference>
<dbReference type="InterPro" id="IPR014710">
    <property type="entry name" value="RmlC-like_jellyroll"/>
</dbReference>
<dbReference type="SUPFAM" id="SSF52172">
    <property type="entry name" value="CheY-like"/>
    <property type="match status" value="1"/>
</dbReference>
<dbReference type="PROSITE" id="PS50042">
    <property type="entry name" value="CNMP_BINDING_3"/>
    <property type="match status" value="1"/>
</dbReference>
<keyword evidence="3" id="KW-0805">Transcription regulation</keyword>
<evidence type="ECO:0000256" key="6">
    <source>
        <dbReference type="PROSITE-ProRule" id="PRU00169"/>
    </source>
</evidence>
<dbReference type="SMART" id="SM00419">
    <property type="entry name" value="HTH_CRP"/>
    <property type="match status" value="1"/>
</dbReference>
<organism evidence="10 11">
    <name type="scientific">Tenacibaculum jejuense</name>
    <dbReference type="NCBI Taxonomy" id="584609"/>
    <lineage>
        <taxon>Bacteria</taxon>
        <taxon>Pseudomonadati</taxon>
        <taxon>Bacteroidota</taxon>
        <taxon>Flavobacteriia</taxon>
        <taxon>Flavobacteriales</taxon>
        <taxon>Flavobacteriaceae</taxon>
        <taxon>Tenacibaculum</taxon>
    </lineage>
</organism>
<dbReference type="GO" id="GO:0000976">
    <property type="term" value="F:transcription cis-regulatory region binding"/>
    <property type="evidence" value="ECO:0007669"/>
    <property type="project" value="TreeGrafter"/>
</dbReference>
<feature type="domain" description="Response regulatory" evidence="8">
    <location>
        <begin position="3"/>
        <end position="120"/>
    </location>
</feature>
<dbReference type="InterPro" id="IPR036388">
    <property type="entry name" value="WH-like_DNA-bd_sf"/>
</dbReference>
<dbReference type="OrthoDB" id="9127033at2"/>
<dbReference type="Gene3D" id="1.10.10.10">
    <property type="entry name" value="Winged helix-like DNA-binding domain superfamily/Winged helix DNA-binding domain"/>
    <property type="match status" value="1"/>
</dbReference>
<dbReference type="Gene3D" id="3.40.50.2300">
    <property type="match status" value="1"/>
</dbReference>
<dbReference type="InterPro" id="IPR011006">
    <property type="entry name" value="CheY-like_superfamily"/>
</dbReference>
<evidence type="ECO:0000313" key="10">
    <source>
        <dbReference type="EMBL" id="SNR14500.1"/>
    </source>
</evidence>
<evidence type="ECO:0000259" key="8">
    <source>
        <dbReference type="PROSITE" id="PS50110"/>
    </source>
</evidence>
<dbReference type="GO" id="GO:0000156">
    <property type="term" value="F:phosphorelay response regulator activity"/>
    <property type="evidence" value="ECO:0007669"/>
    <property type="project" value="TreeGrafter"/>
</dbReference>
<dbReference type="SUPFAM" id="SSF46785">
    <property type="entry name" value="Winged helix' DNA-binding domain"/>
    <property type="match status" value="1"/>
</dbReference>
<dbReference type="KEGG" id="tje:TJEJU_0728"/>
<dbReference type="SUPFAM" id="SSF51206">
    <property type="entry name" value="cAMP-binding domain-like"/>
    <property type="match status" value="1"/>
</dbReference>
<dbReference type="RefSeq" id="WP_095069506.1">
    <property type="nucleotide sequence ID" value="NZ_LT899436.1"/>
</dbReference>
<dbReference type="Gene3D" id="2.60.120.10">
    <property type="entry name" value="Jelly Rolls"/>
    <property type="match status" value="1"/>
</dbReference>
<evidence type="ECO:0000256" key="4">
    <source>
        <dbReference type="ARBA" id="ARBA00023125"/>
    </source>
</evidence>
<dbReference type="InterPro" id="IPR000595">
    <property type="entry name" value="cNMP-bd_dom"/>
</dbReference>
<proteinExistence type="predicted"/>
<gene>
    <name evidence="10" type="ORF">TJEJU_0728</name>
</gene>
<dbReference type="PROSITE" id="PS50110">
    <property type="entry name" value="RESPONSE_REGULATORY"/>
    <property type="match status" value="1"/>
</dbReference>
<reference evidence="10 11" key="1">
    <citation type="submission" date="2017-07" db="EMBL/GenBank/DDBJ databases">
        <authorList>
            <person name="Sun Z.S."/>
            <person name="Albrecht U."/>
            <person name="Echele G."/>
            <person name="Lee C.C."/>
        </authorList>
    </citation>
    <scope>NUCLEOTIDE SEQUENCE [LARGE SCALE GENOMIC DNA]</scope>
    <source>
        <strain evidence="11">type strain: KCTC 22618</strain>
    </source>
</reference>
<keyword evidence="11" id="KW-1185">Reference proteome</keyword>
<dbReference type="Pfam" id="PF13545">
    <property type="entry name" value="HTH_Crp_2"/>
    <property type="match status" value="1"/>
</dbReference>
<name>A0A238U7X5_9FLAO</name>
<dbReference type="Pfam" id="PF00072">
    <property type="entry name" value="Response_reg"/>
    <property type="match status" value="1"/>
</dbReference>
<keyword evidence="5" id="KW-0804">Transcription</keyword>
<dbReference type="Pfam" id="PF00027">
    <property type="entry name" value="cNMP_binding"/>
    <property type="match status" value="1"/>
</dbReference>
<dbReference type="InterPro" id="IPR018490">
    <property type="entry name" value="cNMP-bd_dom_sf"/>
</dbReference>
<dbReference type="InterPro" id="IPR036390">
    <property type="entry name" value="WH_DNA-bd_sf"/>
</dbReference>
<dbReference type="CDD" id="cd00038">
    <property type="entry name" value="CAP_ED"/>
    <property type="match status" value="1"/>
</dbReference>
<dbReference type="InterPro" id="IPR012318">
    <property type="entry name" value="HTH_CRP"/>
</dbReference>
<protein>
    <submittedName>
        <fullName evidence="10">Two-component system response regulatory protein, Crp/Fnr family</fullName>
    </submittedName>
</protein>
<dbReference type="InterPro" id="IPR039420">
    <property type="entry name" value="WalR-like"/>
</dbReference>
<sequence>MRKILLIEDDITLRENTAELLELTDYYEVVMAENGKVGIEKALSELPDLIVCDIMMPEVDGYGVLEILSKNPKTQFTPFIFLSAKTERSDVRKGMNLGADDYITKPFTEEELISAIESRLAKSSILKEQKTVVEEIPNENELRDLNDLKNFFDDNGTVFSFQGEEKVYEEGDNSNYIYLVTKGGVKCSKLNEQGKVLTTSLYKEDDLFGYTSFSQNIPYQETAIAMEATELVGIHKSELISVLHKNHKVVLDLVDLLADNLKDVKEQLLDMAYNSVHKKTAATLLKFAERMNRNPDDIIRIARHDLASVAGIATETLIRSISKLKKNGIIEIEGRNIKIVDMEALKLVE</sequence>
<dbReference type="Proteomes" id="UP000215214">
    <property type="component" value="Chromosome TJEJU"/>
</dbReference>
<dbReference type="AlphaFoldDB" id="A0A238U7X5"/>
<dbReference type="GO" id="GO:0032993">
    <property type="term" value="C:protein-DNA complex"/>
    <property type="evidence" value="ECO:0007669"/>
    <property type="project" value="TreeGrafter"/>
</dbReference>
<keyword evidence="1 6" id="KW-0597">Phosphoprotein</keyword>
<feature type="domain" description="Cyclic nucleotide-binding" evidence="7">
    <location>
        <begin position="161"/>
        <end position="246"/>
    </location>
</feature>
<dbReference type="PROSITE" id="PS51063">
    <property type="entry name" value="HTH_CRP_2"/>
    <property type="match status" value="1"/>
</dbReference>
<feature type="domain" description="HTH crp-type" evidence="9">
    <location>
        <begin position="274"/>
        <end position="343"/>
    </location>
</feature>
<keyword evidence="2" id="KW-0902">Two-component regulatory system</keyword>
<dbReference type="PANTHER" id="PTHR48111:SF4">
    <property type="entry name" value="DNA-BINDING DUAL TRANSCRIPTIONAL REGULATOR OMPR"/>
    <property type="match status" value="1"/>
</dbReference>
<dbReference type="SMART" id="SM00448">
    <property type="entry name" value="REC"/>
    <property type="match status" value="1"/>
</dbReference>
<dbReference type="EMBL" id="LT899436">
    <property type="protein sequence ID" value="SNR14500.1"/>
    <property type="molecule type" value="Genomic_DNA"/>
</dbReference>
<evidence type="ECO:0000256" key="2">
    <source>
        <dbReference type="ARBA" id="ARBA00023012"/>
    </source>
</evidence>